<dbReference type="GO" id="GO:0003824">
    <property type="term" value="F:catalytic activity"/>
    <property type="evidence" value="ECO:0007669"/>
    <property type="project" value="InterPro"/>
</dbReference>
<dbReference type="SMART" id="SM00478">
    <property type="entry name" value="ENDO3c"/>
    <property type="match status" value="1"/>
</dbReference>
<feature type="domain" description="HhH-GPD" evidence="5">
    <location>
        <begin position="37"/>
        <end position="181"/>
    </location>
</feature>
<dbReference type="PATRIC" id="fig|1619048.3.peg.159"/>
<gene>
    <name evidence="6" type="ORF">UU49_C0004G0014</name>
</gene>
<dbReference type="InterPro" id="IPR003265">
    <property type="entry name" value="HhH-GPD_domain"/>
</dbReference>
<dbReference type="InterPro" id="IPR011257">
    <property type="entry name" value="DNA_glycosylase"/>
</dbReference>
<evidence type="ECO:0000259" key="5">
    <source>
        <dbReference type="SMART" id="SM00478"/>
    </source>
</evidence>
<evidence type="ECO:0000256" key="2">
    <source>
        <dbReference type="ARBA" id="ARBA00022723"/>
    </source>
</evidence>
<evidence type="ECO:0000256" key="3">
    <source>
        <dbReference type="ARBA" id="ARBA00023004"/>
    </source>
</evidence>
<keyword evidence="1" id="KW-0004">4Fe-4S</keyword>
<evidence type="ECO:0000313" key="6">
    <source>
        <dbReference type="EMBL" id="KKR99683.1"/>
    </source>
</evidence>
<keyword evidence="3" id="KW-0408">Iron</keyword>
<dbReference type="PIRSF" id="PIRSF001435">
    <property type="entry name" value="Nth"/>
    <property type="match status" value="1"/>
</dbReference>
<sequence>MNVIKIFNQLYKQHGSQNWWPVVGHNSLFEICVGAILTQNTAWTNVEKAIKCLLKSNLMSPKAIAACPSGKLQKCIHSSGYYKQKSKKLKIFSVWLIKKYKGDLRLFFKKPLASAREELLSLWGIGPETADSILLYAGKKPIFVIDSYTKRLCKKYGVEFKTYGEYQKFFENNLILAVSSRAKRKTRSRGICCGKDKICKRFLHSSFGLGRNDKLNNSTLIRIYNEFHALIVKWGKES</sequence>
<dbReference type="GO" id="GO:0006284">
    <property type="term" value="P:base-excision repair"/>
    <property type="evidence" value="ECO:0007669"/>
    <property type="project" value="InterPro"/>
</dbReference>
<dbReference type="STRING" id="1619048.UU49_C0004G0014"/>
<dbReference type="Pfam" id="PF00730">
    <property type="entry name" value="HhH-GPD"/>
    <property type="match status" value="1"/>
</dbReference>
<keyword evidence="2" id="KW-0479">Metal-binding</keyword>
<dbReference type="CDD" id="cd00056">
    <property type="entry name" value="ENDO3c"/>
    <property type="match status" value="1"/>
</dbReference>
<reference evidence="6 7" key="1">
    <citation type="journal article" date="2015" name="Nature">
        <title>rRNA introns, odd ribosomes, and small enigmatic genomes across a large radiation of phyla.</title>
        <authorList>
            <person name="Brown C.T."/>
            <person name="Hug L.A."/>
            <person name="Thomas B.C."/>
            <person name="Sharon I."/>
            <person name="Castelle C.J."/>
            <person name="Singh A."/>
            <person name="Wilkins M.J."/>
            <person name="Williams K.H."/>
            <person name="Banfield J.F."/>
        </authorList>
    </citation>
    <scope>NUCLEOTIDE SEQUENCE [LARGE SCALE GENOMIC DNA]</scope>
</reference>
<proteinExistence type="predicted"/>
<dbReference type="EMBL" id="LCAV01000004">
    <property type="protein sequence ID" value="KKR99683.1"/>
    <property type="molecule type" value="Genomic_DNA"/>
</dbReference>
<evidence type="ECO:0000256" key="4">
    <source>
        <dbReference type="ARBA" id="ARBA00023014"/>
    </source>
</evidence>
<evidence type="ECO:0000313" key="7">
    <source>
        <dbReference type="Proteomes" id="UP000034108"/>
    </source>
</evidence>
<accession>A0A0G0VFV8</accession>
<dbReference type="GO" id="GO:0046872">
    <property type="term" value="F:metal ion binding"/>
    <property type="evidence" value="ECO:0007669"/>
    <property type="project" value="UniProtKB-KW"/>
</dbReference>
<dbReference type="Proteomes" id="UP000034108">
    <property type="component" value="Unassembled WGS sequence"/>
</dbReference>
<protein>
    <recommendedName>
        <fullName evidence="5">HhH-GPD domain-containing protein</fullName>
    </recommendedName>
</protein>
<dbReference type="PANTHER" id="PTHR10359">
    <property type="entry name" value="A/G-SPECIFIC ADENINE GLYCOSYLASE/ENDONUCLEASE III"/>
    <property type="match status" value="1"/>
</dbReference>
<comment type="caution">
    <text evidence="6">The sequence shown here is derived from an EMBL/GenBank/DDBJ whole genome shotgun (WGS) entry which is preliminary data.</text>
</comment>
<dbReference type="GO" id="GO:0051539">
    <property type="term" value="F:4 iron, 4 sulfur cluster binding"/>
    <property type="evidence" value="ECO:0007669"/>
    <property type="project" value="UniProtKB-KW"/>
</dbReference>
<keyword evidence="4" id="KW-0411">Iron-sulfur</keyword>
<name>A0A0G0VFV8_9BACT</name>
<dbReference type="Gene3D" id="1.10.340.30">
    <property type="entry name" value="Hypothetical protein, domain 2"/>
    <property type="match status" value="1"/>
</dbReference>
<dbReference type="PANTHER" id="PTHR10359:SF19">
    <property type="entry name" value="DNA REPAIR GLYCOSYLASE MJ1434-RELATED"/>
    <property type="match status" value="1"/>
</dbReference>
<organism evidence="6 7">
    <name type="scientific">Candidatus Magasanikbacteria bacterium GW2011_GWC2_41_17</name>
    <dbReference type="NCBI Taxonomy" id="1619048"/>
    <lineage>
        <taxon>Bacteria</taxon>
        <taxon>Candidatus Magasanikiibacteriota</taxon>
    </lineage>
</organism>
<dbReference type="SUPFAM" id="SSF48150">
    <property type="entry name" value="DNA-glycosylase"/>
    <property type="match status" value="1"/>
</dbReference>
<dbReference type="AlphaFoldDB" id="A0A0G0VFV8"/>
<evidence type="ECO:0000256" key="1">
    <source>
        <dbReference type="ARBA" id="ARBA00022485"/>
    </source>
</evidence>